<dbReference type="EMBL" id="JAFKCV010000001">
    <property type="protein sequence ID" value="MBN7823668.1"/>
    <property type="molecule type" value="Genomic_DNA"/>
</dbReference>
<gene>
    <name evidence="2" type="ORF">J0A66_00390</name>
</gene>
<accession>A0A939DJ63</accession>
<evidence type="ECO:0000313" key="2">
    <source>
        <dbReference type="EMBL" id="MBN7823668.1"/>
    </source>
</evidence>
<sequence length="99" mass="11431">MEEIKVTWKYAVRIWWSWVWRAMLWTFPTALLVGFLMGFILSIAGVSTEPYQPYLQLIGALIGIFFGIYAVKVVMTKRFNGYRIALVKTDTTETSTIDV</sequence>
<feature type="transmembrane region" description="Helical" evidence="1">
    <location>
        <begin position="22"/>
        <end position="48"/>
    </location>
</feature>
<feature type="transmembrane region" description="Helical" evidence="1">
    <location>
        <begin position="54"/>
        <end position="75"/>
    </location>
</feature>
<dbReference type="RefSeq" id="WP_206571791.1">
    <property type="nucleotide sequence ID" value="NZ_JAFKCV010000001.1"/>
</dbReference>
<evidence type="ECO:0000313" key="3">
    <source>
        <dbReference type="Proteomes" id="UP000664654"/>
    </source>
</evidence>
<proteinExistence type="predicted"/>
<keyword evidence="3" id="KW-1185">Reference proteome</keyword>
<keyword evidence="1" id="KW-0812">Transmembrane</keyword>
<evidence type="ECO:0000256" key="1">
    <source>
        <dbReference type="SAM" id="Phobius"/>
    </source>
</evidence>
<name>A0A939DJ63_9ALTE</name>
<organism evidence="2 3">
    <name type="scientific">Bowmanella dokdonensis</name>
    <dbReference type="NCBI Taxonomy" id="751969"/>
    <lineage>
        <taxon>Bacteria</taxon>
        <taxon>Pseudomonadati</taxon>
        <taxon>Pseudomonadota</taxon>
        <taxon>Gammaproteobacteria</taxon>
        <taxon>Alteromonadales</taxon>
        <taxon>Alteromonadaceae</taxon>
        <taxon>Bowmanella</taxon>
    </lineage>
</organism>
<protein>
    <submittedName>
        <fullName evidence="2">Uncharacterized protein</fullName>
    </submittedName>
</protein>
<keyword evidence="1" id="KW-0472">Membrane</keyword>
<keyword evidence="1" id="KW-1133">Transmembrane helix</keyword>
<reference evidence="2" key="1">
    <citation type="submission" date="2021-03" db="EMBL/GenBank/DDBJ databases">
        <title>novel species isolated from a fishpond in China.</title>
        <authorList>
            <person name="Lu H."/>
            <person name="Cai Z."/>
        </authorList>
    </citation>
    <scope>NUCLEOTIDE SEQUENCE</scope>
    <source>
        <strain evidence="2">JCM 30855</strain>
    </source>
</reference>
<dbReference type="Proteomes" id="UP000664654">
    <property type="component" value="Unassembled WGS sequence"/>
</dbReference>
<comment type="caution">
    <text evidence="2">The sequence shown here is derived from an EMBL/GenBank/DDBJ whole genome shotgun (WGS) entry which is preliminary data.</text>
</comment>
<dbReference type="AlphaFoldDB" id="A0A939DJ63"/>